<keyword evidence="4 12" id="KW-0547">Nucleotide-binding</keyword>
<dbReference type="Pfam" id="PF17764">
    <property type="entry name" value="PriA_3primeBD"/>
    <property type="match status" value="1"/>
</dbReference>
<dbReference type="InterPro" id="IPR014001">
    <property type="entry name" value="Helicase_ATP-bd"/>
</dbReference>
<proteinExistence type="inferred from homology"/>
<evidence type="ECO:0000256" key="2">
    <source>
        <dbReference type="ARBA" id="ARBA00022705"/>
    </source>
</evidence>
<dbReference type="CDD" id="cd18804">
    <property type="entry name" value="SF2_C_priA"/>
    <property type="match status" value="1"/>
</dbReference>
<comment type="subunit">
    <text evidence="12">Component of the replication restart primosome.</text>
</comment>
<evidence type="ECO:0000259" key="13">
    <source>
        <dbReference type="PROSITE" id="PS51192"/>
    </source>
</evidence>
<organism evidence="15 16">
    <name type="scientific">Halanaerobacter jeridensis</name>
    <dbReference type="NCBI Taxonomy" id="706427"/>
    <lineage>
        <taxon>Bacteria</taxon>
        <taxon>Bacillati</taxon>
        <taxon>Bacillota</taxon>
        <taxon>Clostridia</taxon>
        <taxon>Halanaerobiales</taxon>
        <taxon>Halobacteroidaceae</taxon>
        <taxon>Halanaerobacter</taxon>
    </lineage>
</organism>
<comment type="function">
    <text evidence="12">Initiates the restart of stalled replication forks, which reloads the replicative helicase on sites other than the origin of replication. Recognizes and binds to abandoned replication forks and remodels them to uncover a helicase loading site. Promotes assembly of the primosome at these replication forks.</text>
</comment>
<feature type="domain" description="Helicase ATP-binding" evidence="13">
    <location>
        <begin position="216"/>
        <end position="382"/>
    </location>
</feature>
<comment type="cofactor">
    <cofactor evidence="12">
        <name>Zn(2+)</name>
        <dbReference type="ChEBI" id="CHEBI:29105"/>
    </cofactor>
    <text evidence="12">Binds 2 zinc ions per subunit.</text>
</comment>
<comment type="caution">
    <text evidence="15">The sequence shown here is derived from an EMBL/GenBank/DDBJ whole genome shotgun (WGS) entry which is preliminary data.</text>
</comment>
<dbReference type="GO" id="GO:0008270">
    <property type="term" value="F:zinc ion binding"/>
    <property type="evidence" value="ECO:0007669"/>
    <property type="project" value="UniProtKB-UniRule"/>
</dbReference>
<dbReference type="SMART" id="SM00490">
    <property type="entry name" value="HELICc"/>
    <property type="match status" value="1"/>
</dbReference>
<dbReference type="InterPro" id="IPR041236">
    <property type="entry name" value="PriA_C"/>
</dbReference>
<protein>
    <recommendedName>
        <fullName evidence="12">Replication restart protein PriA</fullName>
    </recommendedName>
    <alternativeName>
        <fullName evidence="12">ATP-dependent DNA helicase PriA</fullName>
        <ecNumber evidence="12">5.6.2.4</ecNumber>
    </alternativeName>
    <alternativeName>
        <fullName evidence="12">DNA 3'-5' helicase PriA</fullName>
    </alternativeName>
</protein>
<dbReference type="Pfam" id="PF04851">
    <property type="entry name" value="ResIII"/>
    <property type="match status" value="1"/>
</dbReference>
<reference evidence="15" key="1">
    <citation type="submission" date="2021-01" db="EMBL/GenBank/DDBJ databases">
        <title>Genomic Encyclopedia of Type Strains, Phase IV (KMG-IV): sequencing the most valuable type-strain genomes for metagenomic binning, comparative biology and taxonomic classification.</title>
        <authorList>
            <person name="Goeker M."/>
        </authorList>
    </citation>
    <scope>NUCLEOTIDE SEQUENCE</scope>
    <source>
        <strain evidence="15">DSM 23230</strain>
    </source>
</reference>
<keyword evidence="16" id="KW-1185">Reference proteome</keyword>
<dbReference type="PROSITE" id="PS51192">
    <property type="entry name" value="HELICASE_ATP_BIND_1"/>
    <property type="match status" value="1"/>
</dbReference>
<dbReference type="PANTHER" id="PTHR30580:SF0">
    <property type="entry name" value="PRIMOSOMAL PROTEIN N"/>
    <property type="match status" value="1"/>
</dbReference>
<dbReference type="EC" id="5.6.2.4" evidence="12"/>
<dbReference type="GO" id="GO:0016787">
    <property type="term" value="F:hydrolase activity"/>
    <property type="evidence" value="ECO:0007669"/>
    <property type="project" value="UniProtKB-KW"/>
</dbReference>
<keyword evidence="6 12" id="KW-0347">Helicase</keyword>
<evidence type="ECO:0000313" key="16">
    <source>
        <dbReference type="Proteomes" id="UP000774000"/>
    </source>
</evidence>
<feature type="binding site" evidence="12">
    <location>
        <position position="456"/>
    </location>
    <ligand>
        <name>Zn(2+)</name>
        <dbReference type="ChEBI" id="CHEBI:29105"/>
        <label>2</label>
    </ligand>
</feature>
<keyword evidence="7 12" id="KW-0862">Zinc</keyword>
<dbReference type="Pfam" id="PF18319">
    <property type="entry name" value="Zn_ribbon_PriA"/>
    <property type="match status" value="1"/>
</dbReference>
<dbReference type="GO" id="GO:0006310">
    <property type="term" value="P:DNA recombination"/>
    <property type="evidence" value="ECO:0007669"/>
    <property type="project" value="InterPro"/>
</dbReference>
<evidence type="ECO:0000256" key="5">
    <source>
        <dbReference type="ARBA" id="ARBA00022801"/>
    </source>
</evidence>
<keyword evidence="2 12" id="KW-0235">DNA replication</keyword>
<dbReference type="InterPro" id="IPR040498">
    <property type="entry name" value="PriA_CRR"/>
</dbReference>
<dbReference type="CDD" id="cd17929">
    <property type="entry name" value="DEXHc_priA"/>
    <property type="match status" value="1"/>
</dbReference>
<dbReference type="PROSITE" id="PS51194">
    <property type="entry name" value="HELICASE_CTER"/>
    <property type="match status" value="1"/>
</dbReference>
<evidence type="ECO:0000256" key="12">
    <source>
        <dbReference type="HAMAP-Rule" id="MF_00983"/>
    </source>
</evidence>
<feature type="domain" description="Helicase C-terminal" evidence="14">
    <location>
        <begin position="479"/>
        <end position="649"/>
    </location>
</feature>
<dbReference type="PANTHER" id="PTHR30580">
    <property type="entry name" value="PRIMOSOMAL PROTEIN N"/>
    <property type="match status" value="1"/>
</dbReference>
<keyword evidence="5 12" id="KW-0378">Hydrolase</keyword>
<dbReference type="InterPro" id="IPR041222">
    <property type="entry name" value="PriA_3primeBD"/>
</dbReference>
<dbReference type="InterPro" id="IPR001650">
    <property type="entry name" value="Helicase_C-like"/>
</dbReference>
<keyword evidence="8 12" id="KW-0067">ATP-binding</keyword>
<sequence length="743" mass="84782">MGEYISVIVDLPVKQVNKEFTYHVPEEWQDSVHLGRKVIVPFGNQKKDGYVIAKKDKAEVETKDILEVADDIVYFNQELLQVAQWMAEYYQCYLITAIKAVIPSGDLKIKTKRVVELAQSKSATKQKINELKNRAPKQAEVLRYLVDHKADLITTELANKVDTSSGTIRRLADRGLVIYEKKEVKRDPYQNLDFDESNNLDLTSEQEQALNSIMEAVNNNQSQTFLLKGVTGSGKTEVYLQAIDQVLEQGQGAIVLVPEISLTPQTITRFKGRFQEQVAVLHSQLSSGERFDEWRRIKNGEAKIVIGARSAIFAPLSDLGLIIIDEEHETTYKQDDHPKYHAREVAIYRAGLKQAATVLGTATPSLEAYYRTQNEDYQLLELHNRIDDRPMPEVEVVDMREELNRGNRTMFSELLQEEITTRLEEEEQAIVFLNRRGFSTFVQCRKCGYVMRCEDCDVSLTYHSNPPLLHCHYCDHKEKVPDNCPECGSKYIKYFGVGTQKVEEQLNELFPEANIKRMDVDTTRKKGAYRRILSDFKEHKIDILVGTQMVAKGHDFPNVTLVGVVTADTALNFPDFRSSERTFQLLTQVAGRTGRGDKGGEVVVQSYTPEHYSIQLAKEHDYKSFYEQEIASREATSYPPFSKLINFLVSAEDEDKVIKNAHKLGELVRGKIEILENNEIQVLGPVQAPLSKLQGKFRWQLIIKGQELDLLREISDYAVTELRDMSISENVKVSVDVDPLRML</sequence>
<dbReference type="InterPro" id="IPR027417">
    <property type="entry name" value="P-loop_NTPase"/>
</dbReference>
<dbReference type="InterPro" id="IPR006935">
    <property type="entry name" value="Helicase/UvrB_N"/>
</dbReference>
<keyword evidence="1 12" id="KW-0639">Primosome</keyword>
<feature type="binding site" evidence="12">
    <location>
        <position position="471"/>
    </location>
    <ligand>
        <name>Zn(2+)</name>
        <dbReference type="ChEBI" id="CHEBI:29105"/>
        <label>2</label>
    </ligand>
</feature>
<evidence type="ECO:0000259" key="14">
    <source>
        <dbReference type="PROSITE" id="PS51194"/>
    </source>
</evidence>
<evidence type="ECO:0000313" key="15">
    <source>
        <dbReference type="EMBL" id="MBM7555506.1"/>
    </source>
</evidence>
<dbReference type="Gene3D" id="3.40.50.300">
    <property type="entry name" value="P-loop containing nucleotide triphosphate hydrolases"/>
    <property type="match status" value="2"/>
</dbReference>
<evidence type="ECO:0000256" key="10">
    <source>
        <dbReference type="ARBA" id="ARBA00023235"/>
    </source>
</evidence>
<dbReference type="GO" id="GO:0006302">
    <property type="term" value="P:double-strand break repair"/>
    <property type="evidence" value="ECO:0007669"/>
    <property type="project" value="InterPro"/>
</dbReference>
<dbReference type="GO" id="GO:0006270">
    <property type="term" value="P:DNA replication initiation"/>
    <property type="evidence" value="ECO:0007669"/>
    <property type="project" value="TreeGrafter"/>
</dbReference>
<dbReference type="GO" id="GO:0003677">
    <property type="term" value="F:DNA binding"/>
    <property type="evidence" value="ECO:0007669"/>
    <property type="project" value="UniProtKB-UniRule"/>
</dbReference>
<evidence type="ECO:0000256" key="1">
    <source>
        <dbReference type="ARBA" id="ARBA00022515"/>
    </source>
</evidence>
<evidence type="ECO:0000256" key="4">
    <source>
        <dbReference type="ARBA" id="ARBA00022741"/>
    </source>
</evidence>
<dbReference type="Gene3D" id="3.40.1440.60">
    <property type="entry name" value="PriA, 3(prime) DNA-binding domain"/>
    <property type="match status" value="1"/>
</dbReference>
<dbReference type="GO" id="GO:0005524">
    <property type="term" value="F:ATP binding"/>
    <property type="evidence" value="ECO:0007669"/>
    <property type="project" value="UniProtKB-UniRule"/>
</dbReference>
<comment type="catalytic activity">
    <reaction evidence="12">
        <text>Couples ATP hydrolysis with the unwinding of duplex DNA by translocating in the 3'-5' direction.</text>
        <dbReference type="EC" id="5.6.2.4"/>
    </reaction>
</comment>
<evidence type="ECO:0000256" key="9">
    <source>
        <dbReference type="ARBA" id="ARBA00023125"/>
    </source>
</evidence>
<feature type="binding site" evidence="12">
    <location>
        <position position="444"/>
    </location>
    <ligand>
        <name>Zn(2+)</name>
        <dbReference type="ChEBI" id="CHEBI:29105"/>
        <label>1</label>
    </ligand>
</feature>
<evidence type="ECO:0000256" key="6">
    <source>
        <dbReference type="ARBA" id="ARBA00022806"/>
    </source>
</evidence>
<feature type="binding site" evidence="12">
    <location>
        <position position="487"/>
    </location>
    <ligand>
        <name>Zn(2+)</name>
        <dbReference type="ChEBI" id="CHEBI:29105"/>
        <label>1</label>
    </ligand>
</feature>
<comment type="similarity">
    <text evidence="12">Belongs to the helicase family. PriA subfamily.</text>
</comment>
<dbReference type="Pfam" id="PF18074">
    <property type="entry name" value="PriA_C"/>
    <property type="match status" value="1"/>
</dbReference>
<accession>A0A938XSJ1</accession>
<dbReference type="GO" id="GO:0006269">
    <property type="term" value="P:DNA replication, synthesis of primer"/>
    <property type="evidence" value="ECO:0007669"/>
    <property type="project" value="UniProtKB-KW"/>
</dbReference>
<feature type="binding site" evidence="12">
    <location>
        <position position="447"/>
    </location>
    <ligand>
        <name>Zn(2+)</name>
        <dbReference type="ChEBI" id="CHEBI:29105"/>
        <label>1</label>
    </ligand>
</feature>
<dbReference type="SMART" id="SM00487">
    <property type="entry name" value="DEXDc"/>
    <property type="match status" value="1"/>
</dbReference>
<gene>
    <name evidence="12" type="primary">priA</name>
    <name evidence="15" type="ORF">JOC47_000330</name>
</gene>
<dbReference type="Proteomes" id="UP000774000">
    <property type="component" value="Unassembled WGS sequence"/>
</dbReference>
<keyword evidence="10 12" id="KW-0413">Isomerase</keyword>
<dbReference type="InterPro" id="IPR005259">
    <property type="entry name" value="PriA"/>
</dbReference>
<dbReference type="NCBIfam" id="NF004066">
    <property type="entry name" value="PRK05580.1-3"/>
    <property type="match status" value="1"/>
</dbReference>
<name>A0A938XSJ1_9FIRM</name>
<evidence type="ECO:0000256" key="3">
    <source>
        <dbReference type="ARBA" id="ARBA00022723"/>
    </source>
</evidence>
<dbReference type="HAMAP" id="MF_00983">
    <property type="entry name" value="PriA"/>
    <property type="match status" value="1"/>
</dbReference>
<feature type="binding site" evidence="12">
    <location>
        <position position="453"/>
    </location>
    <ligand>
        <name>Zn(2+)</name>
        <dbReference type="ChEBI" id="CHEBI:29105"/>
        <label>2</label>
    </ligand>
</feature>
<dbReference type="FunFam" id="3.40.50.300:FF:000489">
    <property type="entry name" value="Primosome assembly protein PriA"/>
    <property type="match status" value="1"/>
</dbReference>
<dbReference type="AlphaFoldDB" id="A0A938XSJ1"/>
<dbReference type="GO" id="GO:0043138">
    <property type="term" value="F:3'-5' DNA helicase activity"/>
    <property type="evidence" value="ECO:0007669"/>
    <property type="project" value="UniProtKB-EC"/>
</dbReference>
<evidence type="ECO:0000256" key="7">
    <source>
        <dbReference type="ARBA" id="ARBA00022833"/>
    </source>
</evidence>
<dbReference type="Pfam" id="PF00271">
    <property type="entry name" value="Helicase_C"/>
    <property type="match status" value="1"/>
</dbReference>
<keyword evidence="9 12" id="KW-0238">DNA-binding</keyword>
<dbReference type="FunFam" id="3.40.1440.60:FF:000001">
    <property type="entry name" value="Primosomal protein N"/>
    <property type="match status" value="1"/>
</dbReference>
<feature type="binding site" evidence="12">
    <location>
        <position position="484"/>
    </location>
    <ligand>
        <name>Zn(2+)</name>
        <dbReference type="ChEBI" id="CHEBI:29105"/>
        <label>1</label>
    </ligand>
</feature>
<dbReference type="RefSeq" id="WP_204700212.1">
    <property type="nucleotide sequence ID" value="NZ_JAFBDQ010000001.1"/>
</dbReference>
<keyword evidence="3 12" id="KW-0479">Metal-binding</keyword>
<evidence type="ECO:0000256" key="11">
    <source>
        <dbReference type="ARBA" id="ARBA00048988"/>
    </source>
</evidence>
<dbReference type="SUPFAM" id="SSF52540">
    <property type="entry name" value="P-loop containing nucleoside triphosphate hydrolases"/>
    <property type="match status" value="2"/>
</dbReference>
<dbReference type="EMBL" id="JAFBDQ010000001">
    <property type="protein sequence ID" value="MBM7555506.1"/>
    <property type="molecule type" value="Genomic_DNA"/>
</dbReference>
<dbReference type="NCBIfam" id="TIGR00595">
    <property type="entry name" value="priA"/>
    <property type="match status" value="1"/>
</dbReference>
<dbReference type="GO" id="GO:1990077">
    <property type="term" value="C:primosome complex"/>
    <property type="evidence" value="ECO:0007669"/>
    <property type="project" value="UniProtKB-UniRule"/>
</dbReference>
<evidence type="ECO:0000256" key="8">
    <source>
        <dbReference type="ARBA" id="ARBA00022840"/>
    </source>
</evidence>
<dbReference type="InterPro" id="IPR042115">
    <property type="entry name" value="PriA_3primeBD_sf"/>
</dbReference>
<comment type="catalytic activity">
    <reaction evidence="11 12">
        <text>ATP + H2O = ADP + phosphate + H(+)</text>
        <dbReference type="Rhea" id="RHEA:13065"/>
        <dbReference type="ChEBI" id="CHEBI:15377"/>
        <dbReference type="ChEBI" id="CHEBI:15378"/>
        <dbReference type="ChEBI" id="CHEBI:30616"/>
        <dbReference type="ChEBI" id="CHEBI:43474"/>
        <dbReference type="ChEBI" id="CHEBI:456216"/>
        <dbReference type="EC" id="5.6.2.4"/>
    </reaction>
</comment>
<feature type="binding site" evidence="12">
    <location>
        <position position="474"/>
    </location>
    <ligand>
        <name>Zn(2+)</name>
        <dbReference type="ChEBI" id="CHEBI:29105"/>
        <label>2</label>
    </ligand>
</feature>